<comment type="pathway">
    <text evidence="5">Carbohydrate biosynthesis; dTDP-L-rhamnose biosynthesis.</text>
</comment>
<proteinExistence type="inferred from homology"/>
<gene>
    <name evidence="6" type="primary">rfbC_3</name>
    <name evidence="6" type="ORF">GCM10008942_09090</name>
</gene>
<dbReference type="Pfam" id="PF00908">
    <property type="entry name" value="dTDP_sugar_isom"/>
    <property type="match status" value="1"/>
</dbReference>
<evidence type="ECO:0000313" key="7">
    <source>
        <dbReference type="Proteomes" id="UP001499951"/>
    </source>
</evidence>
<dbReference type="InterPro" id="IPR011051">
    <property type="entry name" value="RmlC_Cupin_sf"/>
</dbReference>
<sequence length="186" mass="20916">MIFEATPLHGVYVVEPVKREDHRGFFARLFCDEAFAERGLETRFVQANTSLSRSRGTLRGLHYQYGEAAEVKLVRCAVGALYDVALDLRPDSPSFGRSFGVELQGCRMLYVPRGCAHGFVTLAPNTEVHYMVSTPHARSHERTVRYDDPRFAVSWPLAPAVISEKDSRAPDFDPAHHLIETLRGLL</sequence>
<comment type="catalytic activity">
    <reaction evidence="1 5">
        <text>dTDP-4-dehydro-6-deoxy-alpha-D-glucose = dTDP-4-dehydro-beta-L-rhamnose</text>
        <dbReference type="Rhea" id="RHEA:16969"/>
        <dbReference type="ChEBI" id="CHEBI:57649"/>
        <dbReference type="ChEBI" id="CHEBI:62830"/>
        <dbReference type="EC" id="5.1.3.13"/>
    </reaction>
</comment>
<evidence type="ECO:0000313" key="6">
    <source>
        <dbReference type="EMBL" id="GAA0562830.1"/>
    </source>
</evidence>
<evidence type="ECO:0000256" key="3">
    <source>
        <dbReference type="ARBA" id="ARBA00012098"/>
    </source>
</evidence>
<dbReference type="InterPro" id="IPR014710">
    <property type="entry name" value="RmlC-like_jellyroll"/>
</dbReference>
<comment type="similarity">
    <text evidence="5">Belongs to the dTDP-4-dehydrorhamnose 3,5-epimerase family.</text>
</comment>
<name>A0ABN1EC20_9PROT</name>
<keyword evidence="5" id="KW-0413">Isomerase</keyword>
<evidence type="ECO:0000256" key="5">
    <source>
        <dbReference type="RuleBase" id="RU364069"/>
    </source>
</evidence>
<dbReference type="RefSeq" id="WP_166932445.1">
    <property type="nucleotide sequence ID" value="NZ_BAAADD010000002.1"/>
</dbReference>
<dbReference type="PANTHER" id="PTHR21047">
    <property type="entry name" value="DTDP-6-DEOXY-D-GLUCOSE-3,5 EPIMERASE"/>
    <property type="match status" value="1"/>
</dbReference>
<dbReference type="CDD" id="cd00438">
    <property type="entry name" value="cupin_RmlC"/>
    <property type="match status" value="1"/>
</dbReference>
<evidence type="ECO:0000256" key="1">
    <source>
        <dbReference type="ARBA" id="ARBA00001298"/>
    </source>
</evidence>
<comment type="function">
    <text evidence="2 5">Catalyzes the epimerization of the C3' and C5'positions of dTDP-6-deoxy-D-xylo-4-hexulose, forming dTDP-6-deoxy-L-lyxo-4-hexulose.</text>
</comment>
<dbReference type="Proteomes" id="UP001499951">
    <property type="component" value="Unassembled WGS sequence"/>
</dbReference>
<evidence type="ECO:0000256" key="2">
    <source>
        <dbReference type="ARBA" id="ARBA00001997"/>
    </source>
</evidence>
<dbReference type="EC" id="5.1.3.13" evidence="3 5"/>
<evidence type="ECO:0000256" key="4">
    <source>
        <dbReference type="ARBA" id="ARBA00019595"/>
    </source>
</evidence>
<comment type="subunit">
    <text evidence="5">Homodimer.</text>
</comment>
<dbReference type="NCBIfam" id="TIGR01221">
    <property type="entry name" value="rmlC"/>
    <property type="match status" value="1"/>
</dbReference>
<protein>
    <recommendedName>
        <fullName evidence="4 5">dTDP-4-dehydrorhamnose 3,5-epimerase</fullName>
        <ecNumber evidence="3 5">5.1.3.13</ecNumber>
    </recommendedName>
    <alternativeName>
        <fullName evidence="5">Thymidine diphospho-4-keto-rhamnose 3,5-epimerase</fullName>
    </alternativeName>
</protein>
<dbReference type="Gene3D" id="2.60.120.10">
    <property type="entry name" value="Jelly Rolls"/>
    <property type="match status" value="1"/>
</dbReference>
<dbReference type="PANTHER" id="PTHR21047:SF2">
    <property type="entry name" value="THYMIDINE DIPHOSPHO-4-KETO-RHAMNOSE 3,5-EPIMERASE"/>
    <property type="match status" value="1"/>
</dbReference>
<comment type="caution">
    <text evidence="6">The sequence shown here is derived from an EMBL/GenBank/DDBJ whole genome shotgun (WGS) entry which is preliminary data.</text>
</comment>
<dbReference type="SUPFAM" id="SSF51182">
    <property type="entry name" value="RmlC-like cupins"/>
    <property type="match status" value="1"/>
</dbReference>
<organism evidence="6 7">
    <name type="scientific">Rhizomicrobium electricum</name>
    <dbReference type="NCBI Taxonomy" id="480070"/>
    <lineage>
        <taxon>Bacteria</taxon>
        <taxon>Pseudomonadati</taxon>
        <taxon>Pseudomonadota</taxon>
        <taxon>Alphaproteobacteria</taxon>
        <taxon>Micropepsales</taxon>
        <taxon>Micropepsaceae</taxon>
        <taxon>Rhizomicrobium</taxon>
    </lineage>
</organism>
<keyword evidence="7" id="KW-1185">Reference proteome</keyword>
<dbReference type="EMBL" id="BAAADD010000002">
    <property type="protein sequence ID" value="GAA0562830.1"/>
    <property type="molecule type" value="Genomic_DNA"/>
</dbReference>
<accession>A0ABN1EC20</accession>
<reference evidence="6 7" key="1">
    <citation type="journal article" date="2019" name="Int. J. Syst. Evol. Microbiol.">
        <title>The Global Catalogue of Microorganisms (GCM) 10K type strain sequencing project: providing services to taxonomists for standard genome sequencing and annotation.</title>
        <authorList>
            <consortium name="The Broad Institute Genomics Platform"/>
            <consortium name="The Broad Institute Genome Sequencing Center for Infectious Disease"/>
            <person name="Wu L."/>
            <person name="Ma J."/>
        </authorList>
    </citation>
    <scope>NUCLEOTIDE SEQUENCE [LARGE SCALE GENOMIC DNA]</scope>
    <source>
        <strain evidence="6 7">JCM 15089</strain>
    </source>
</reference>
<dbReference type="InterPro" id="IPR000888">
    <property type="entry name" value="RmlC-like"/>
</dbReference>